<dbReference type="AlphaFoldDB" id="A0A9D0ZVI5"/>
<dbReference type="Proteomes" id="UP000886886">
    <property type="component" value="Unassembled WGS sequence"/>
</dbReference>
<accession>A0A9D0ZVI5</accession>
<protein>
    <submittedName>
        <fullName evidence="1">DUF3783 domain-containing protein</fullName>
    </submittedName>
</protein>
<dbReference type="EMBL" id="DVFT01000141">
    <property type="protein sequence ID" value="HIQ96797.1"/>
    <property type="molecule type" value="Genomic_DNA"/>
</dbReference>
<comment type="caution">
    <text evidence="1">The sequence shown here is derived from an EMBL/GenBank/DDBJ whole genome shotgun (WGS) entry which is preliminary data.</text>
</comment>
<reference evidence="1" key="1">
    <citation type="submission" date="2020-10" db="EMBL/GenBank/DDBJ databases">
        <authorList>
            <person name="Gilroy R."/>
        </authorList>
    </citation>
    <scope>NUCLEOTIDE SEQUENCE</scope>
    <source>
        <strain evidence="1">ChiSjej3B21-11622</strain>
    </source>
</reference>
<reference evidence="1" key="2">
    <citation type="journal article" date="2021" name="PeerJ">
        <title>Extensive microbial diversity within the chicken gut microbiome revealed by metagenomics and culture.</title>
        <authorList>
            <person name="Gilroy R."/>
            <person name="Ravi A."/>
            <person name="Getino M."/>
            <person name="Pursley I."/>
            <person name="Horton D.L."/>
            <person name="Alikhan N.F."/>
            <person name="Baker D."/>
            <person name="Gharbi K."/>
            <person name="Hall N."/>
            <person name="Watson M."/>
            <person name="Adriaenssens E.M."/>
            <person name="Foster-Nyarko E."/>
            <person name="Jarju S."/>
            <person name="Secka A."/>
            <person name="Antonio M."/>
            <person name="Oren A."/>
            <person name="Chaudhuri R.R."/>
            <person name="La Ragione R."/>
            <person name="Hildebrand F."/>
            <person name="Pallen M.J."/>
        </authorList>
    </citation>
    <scope>NUCLEOTIDE SEQUENCE</scope>
    <source>
        <strain evidence="1">ChiSjej3B21-11622</strain>
    </source>
</reference>
<dbReference type="Pfam" id="PF12646">
    <property type="entry name" value="DUF3783"/>
    <property type="match status" value="1"/>
</dbReference>
<evidence type="ECO:0000313" key="2">
    <source>
        <dbReference type="Proteomes" id="UP000886886"/>
    </source>
</evidence>
<organism evidence="1 2">
    <name type="scientific">Candidatus Limivivens merdigallinarum</name>
    <dbReference type="NCBI Taxonomy" id="2840859"/>
    <lineage>
        <taxon>Bacteria</taxon>
        <taxon>Bacillati</taxon>
        <taxon>Bacillota</taxon>
        <taxon>Clostridia</taxon>
        <taxon>Lachnospirales</taxon>
        <taxon>Lachnospiraceae</taxon>
        <taxon>Lachnospiraceae incertae sedis</taxon>
        <taxon>Candidatus Limivivens</taxon>
    </lineage>
</organism>
<evidence type="ECO:0000313" key="1">
    <source>
        <dbReference type="EMBL" id="HIQ96797.1"/>
    </source>
</evidence>
<name>A0A9D0ZVI5_9FIRM</name>
<gene>
    <name evidence="1" type="ORF">IAB26_09565</name>
</gene>
<proteinExistence type="predicted"/>
<sequence>MAVILAYELTREKAELLKQLGQKTKAEIKLVPVSSYGETLGYLAGISGFRRNGKGGAAFGQEMLVFSGMDEDSLDQFLEEWKQGGLPAPGLKAVITPHNIFWNSTQLFEELKKEHAAMNRQQPR</sequence>
<dbReference type="InterPro" id="IPR016621">
    <property type="entry name" value="UCP014543"/>
</dbReference>